<feature type="domain" description="Trimeric autotransporter adhesin YadA-like head" evidence="14">
    <location>
        <begin position="207"/>
        <end position="232"/>
    </location>
</feature>
<dbReference type="Proteomes" id="UP000068016">
    <property type="component" value="Unassembled WGS sequence"/>
</dbReference>
<feature type="domain" description="Trimeric autotransporter adhesin YadA-like stalk" evidence="15">
    <location>
        <begin position="1245"/>
        <end position="1276"/>
    </location>
</feature>
<feature type="domain" description="Trimeric autotransporter adhesin YadA-like stalk" evidence="15">
    <location>
        <begin position="610"/>
        <end position="652"/>
    </location>
</feature>
<dbReference type="Gene3D" id="1.20.5.170">
    <property type="match status" value="5"/>
</dbReference>
<protein>
    <recommendedName>
        <fullName evidence="19">Adhesin</fullName>
    </recommendedName>
</protein>
<dbReference type="InterPro" id="IPR005594">
    <property type="entry name" value="YadA_C"/>
</dbReference>
<evidence type="ECO:0000256" key="3">
    <source>
        <dbReference type="ARBA" id="ARBA00005848"/>
    </source>
</evidence>
<dbReference type="InterPro" id="IPR011049">
    <property type="entry name" value="Serralysin-like_metalloprot_C"/>
</dbReference>
<feature type="domain" description="Trimeric autotransporter adhesin YadA-like head" evidence="14">
    <location>
        <begin position="1159"/>
        <end position="1185"/>
    </location>
</feature>
<feature type="domain" description="ESPR" evidence="16">
    <location>
        <begin position="1"/>
        <end position="48"/>
    </location>
</feature>
<dbReference type="GO" id="GO:0015031">
    <property type="term" value="P:protein transport"/>
    <property type="evidence" value="ECO:0007669"/>
    <property type="project" value="UniProtKB-KW"/>
</dbReference>
<feature type="domain" description="Trimeric autotransporter adhesin YadA-like stalk" evidence="15">
    <location>
        <begin position="1085"/>
        <end position="1117"/>
    </location>
</feature>
<sequence>MNKAHRTLFNTATGTWVAVSELATGRKKSGGQRALVRSAIALAAVALSLGASQAFAATAGADACTTADGQNGVVGEAGVCTVPSAGAIGSVGTMGAIGTSAVVDDAYIKVLPATMGGTAATASGTAAVAIGNAAVANGTSVLAFGSAATATGTGSMAFGRLAKATGGTSATAIGNDSIANGTSVLAIGSSATATGSGVVAIGRLATATSDNSTALGNQTSVLATGGVALGTLAGVSAGATNSVAIGNHATVDANVTNAMALGTNSNATRNDTISVGSSTLQRQITNMAAGTQDTDAVNVSQLAPVVTALGGGAAIDPVTGVVTGPTYGLANGGTQHTVADALGALDGELTIAKGDIAKNASDITNINSKLNAAVTDDYVKINTVADPALAAADSIAIGGAATAIGTYSVVVGHRAAATGNNATALGVDAQASGESSLAVGKGATAAGHFASAIGVGATASGDQSVALGIRSVADRDATVSVGSATLQRQIIHMAAGTDDTDAVNVGQLKGVAGAIGAGTAVNADGSIAAPSFMVGDGNGGTKTFDNVGDVVTNLDGRVTTNESDIAKLADEIGSGTTGLVQQAGAGAGITVGANTDGATVDFAGTAGERKLTGVANGAIAAGSTDAVTGDQLFATNRDVAKNASDIADLGSDVSSLGTQVTNIDGRVTQNETHIAKNTSDIADLGSDVSSLGTQVTSIDGRVTQNETHIAKNASDITWINDQLAELSGGTIGLVQQAAAGADLTVGANTDGAAVNFAGTAGERKLTGIANGDVAAGSRDAVTGDQLHAVAVDVTHLDQRVTNNETSITQIRSEMNNGSIGLVKQAAAGADLTVGANTDGAAVNFAGTAGERKLTGIANGDVAAGSRDAVTGDQLHAVAVDVTHLDQRVTNNETSITQIRSEMNNGSIGLVKQAAAGADLTVGANTDGAAVNFAGTAGERKLTGIAKGDVAAGSRDAVTGDQLHATNRSVAQNASDIADNRTEITNINDRLATGQLGLVRQDQATGAISVAANTGGASVSFAGTTGARTLSGVANAANDDEAVTLAQLKASGLVDKDGKELGAVVYDDLSLASATLGGVNGTVLRNVAPGLIASGSMDAVNGGQLYDMRQDFENRFAGLGDRVSDLEAGGVPGGPGNGSGDFDPSGSGAGSVQLGAGADAAGSNSTAIGNSASATAGGSTAIGQGSVASGENSTSLGQGSNASGSGSTAIGQNANAAGNNSVALGAGSTADRDNAVSVGSAGAERQITNVAAGTAPTDAVNVQQMNNAAHSARQDAMGGVAAAMAVAGLPQSTQPGRTFVAIAGSTYGGEYGSALGVSYMTRDGKWTIKASANTSSRGAVGAVVGGGFYW</sequence>
<keyword evidence="9 12" id="KW-0472">Membrane</keyword>
<dbReference type="RefSeq" id="WP_060347689.1">
    <property type="nucleotide sequence ID" value="NZ_LPLZ01000051.1"/>
</dbReference>
<keyword evidence="5" id="KW-1134">Transmembrane beta strand</keyword>
<evidence type="ECO:0000259" key="15">
    <source>
        <dbReference type="Pfam" id="PF05662"/>
    </source>
</evidence>
<evidence type="ECO:0000256" key="12">
    <source>
        <dbReference type="SAM" id="Phobius"/>
    </source>
</evidence>
<feature type="domain" description="Trimeric autotransporter adhesin YadA-like C-terminal membrane anchor" evidence="13">
    <location>
        <begin position="1289"/>
        <end position="1349"/>
    </location>
</feature>
<gene>
    <name evidence="17" type="ORF">WT83_18760</name>
</gene>
<evidence type="ECO:0000256" key="8">
    <source>
        <dbReference type="ARBA" id="ARBA00022927"/>
    </source>
</evidence>
<evidence type="ECO:0000256" key="5">
    <source>
        <dbReference type="ARBA" id="ARBA00022452"/>
    </source>
</evidence>
<feature type="domain" description="Trimeric autotransporter adhesin YadA-like stalk" evidence="15">
    <location>
        <begin position="764"/>
        <end position="806"/>
    </location>
</feature>
<feature type="domain" description="Trimeric autotransporter adhesin YadA-like stalk" evidence="15">
    <location>
        <begin position="852"/>
        <end position="894"/>
    </location>
</feature>
<feature type="region of interest" description="Disordered" evidence="11">
    <location>
        <begin position="1122"/>
        <end position="1153"/>
    </location>
</feature>
<dbReference type="EMBL" id="LPLZ01000051">
    <property type="protein sequence ID" value="KWN13451.1"/>
    <property type="molecule type" value="Genomic_DNA"/>
</dbReference>
<feature type="domain" description="Trimeric autotransporter adhesin YadA-like head" evidence="14">
    <location>
        <begin position="122"/>
        <end position="147"/>
    </location>
</feature>
<feature type="domain" description="Trimeric autotransporter adhesin YadA-like head" evidence="14">
    <location>
        <begin position="393"/>
        <end position="415"/>
    </location>
</feature>
<comment type="subcellular location">
    <subcellularLocation>
        <location evidence="2">Cell outer membrane</location>
    </subcellularLocation>
    <subcellularLocation>
        <location evidence="1">Cell surface</location>
    </subcellularLocation>
</comment>
<dbReference type="InterPro" id="IPR008640">
    <property type="entry name" value="Adhesin_Head_dom"/>
</dbReference>
<keyword evidence="7" id="KW-0732">Signal</keyword>
<feature type="domain" description="Trimeric autotransporter adhesin YadA-like head" evidence="14">
    <location>
        <begin position="150"/>
        <end position="177"/>
    </location>
</feature>
<comment type="similarity">
    <text evidence="3">Belongs to the autotransporter-2 (AT-2) (TC 1.B.40) family.</text>
</comment>
<accession>A0A108ELG5</accession>
<feature type="transmembrane region" description="Helical" evidence="12">
    <location>
        <begin position="34"/>
        <end position="56"/>
    </location>
</feature>
<evidence type="ECO:0000313" key="17">
    <source>
        <dbReference type="EMBL" id="KWN13451.1"/>
    </source>
</evidence>
<dbReference type="InterPro" id="IPR024973">
    <property type="entry name" value="ESPR"/>
</dbReference>
<dbReference type="GO" id="GO:0009279">
    <property type="term" value="C:cell outer membrane"/>
    <property type="evidence" value="ECO:0007669"/>
    <property type="project" value="UniProtKB-SubCell"/>
</dbReference>
<feature type="region of interest" description="Disordered" evidence="11">
    <location>
        <begin position="1184"/>
        <end position="1206"/>
    </location>
</feature>
<comment type="caution">
    <text evidence="17">The sequence shown here is derived from an EMBL/GenBank/DDBJ whole genome shotgun (WGS) entry which is preliminary data.</text>
</comment>
<evidence type="ECO:0000256" key="9">
    <source>
        <dbReference type="ARBA" id="ARBA00023136"/>
    </source>
</evidence>
<feature type="compositionally biased region" description="Gly residues" evidence="11">
    <location>
        <begin position="1129"/>
        <end position="1138"/>
    </location>
</feature>
<keyword evidence="4" id="KW-0813">Transport</keyword>
<keyword evidence="8" id="KW-0653">Protein transport</keyword>
<evidence type="ECO:0000256" key="4">
    <source>
        <dbReference type="ARBA" id="ARBA00022448"/>
    </source>
</evidence>
<feature type="domain" description="Trimeric autotransporter adhesin YadA-like head" evidence="14">
    <location>
        <begin position="1215"/>
        <end position="1239"/>
    </location>
</feature>
<evidence type="ECO:0000259" key="16">
    <source>
        <dbReference type="Pfam" id="PF13018"/>
    </source>
</evidence>
<dbReference type="CDD" id="cd12820">
    <property type="entry name" value="LbR_YadA-like"/>
    <property type="match status" value="2"/>
</dbReference>
<evidence type="ECO:0000256" key="1">
    <source>
        <dbReference type="ARBA" id="ARBA00004241"/>
    </source>
</evidence>
<dbReference type="Pfam" id="PF13018">
    <property type="entry name" value="ESPR"/>
    <property type="match status" value="1"/>
</dbReference>
<feature type="domain" description="Trimeric autotransporter adhesin YadA-like head" evidence="14">
    <location>
        <begin position="417"/>
        <end position="443"/>
    </location>
</feature>
<feature type="compositionally biased region" description="Polar residues" evidence="11">
    <location>
        <begin position="1186"/>
        <end position="1206"/>
    </location>
</feature>
<dbReference type="Pfam" id="PF03895">
    <property type="entry name" value="YadA_anchor"/>
    <property type="match status" value="1"/>
</dbReference>
<organism evidence="17 18">
    <name type="scientific">Burkholderia territorii</name>
    <dbReference type="NCBI Taxonomy" id="1503055"/>
    <lineage>
        <taxon>Bacteria</taxon>
        <taxon>Pseudomonadati</taxon>
        <taxon>Pseudomonadota</taxon>
        <taxon>Betaproteobacteria</taxon>
        <taxon>Burkholderiales</taxon>
        <taxon>Burkholderiaceae</taxon>
        <taxon>Burkholderia</taxon>
        <taxon>Burkholderia cepacia complex</taxon>
    </lineage>
</organism>
<evidence type="ECO:0000256" key="2">
    <source>
        <dbReference type="ARBA" id="ARBA00004442"/>
    </source>
</evidence>
<evidence type="ECO:0008006" key="19">
    <source>
        <dbReference type="Google" id="ProtNLM"/>
    </source>
</evidence>
<dbReference type="SUPFAM" id="SSF54523">
    <property type="entry name" value="Pili subunits"/>
    <property type="match status" value="1"/>
</dbReference>
<feature type="domain" description="Trimeric autotransporter adhesin YadA-like stalk" evidence="15">
    <location>
        <begin position="489"/>
        <end position="526"/>
    </location>
</feature>
<dbReference type="InterPro" id="IPR045584">
    <property type="entry name" value="Pilin-like"/>
</dbReference>
<dbReference type="Gene3D" id="2.150.10.10">
    <property type="entry name" value="Serralysin-like metalloprotease, C-terminal"/>
    <property type="match status" value="6"/>
</dbReference>
<evidence type="ECO:0000256" key="11">
    <source>
        <dbReference type="SAM" id="MobiDB-lite"/>
    </source>
</evidence>
<evidence type="ECO:0000256" key="10">
    <source>
        <dbReference type="ARBA" id="ARBA00023237"/>
    </source>
</evidence>
<keyword evidence="6 12" id="KW-0812">Transmembrane</keyword>
<dbReference type="Gene3D" id="3.30.1300.30">
    <property type="entry name" value="GSPII I/J protein-like"/>
    <property type="match status" value="1"/>
</dbReference>
<evidence type="ECO:0000256" key="6">
    <source>
        <dbReference type="ARBA" id="ARBA00022692"/>
    </source>
</evidence>
<dbReference type="Pfam" id="PF05658">
    <property type="entry name" value="YadA_head"/>
    <property type="match status" value="10"/>
</dbReference>
<feature type="domain" description="Trimeric autotransporter adhesin YadA-like stalk" evidence="15">
    <location>
        <begin position="283"/>
        <end position="312"/>
    </location>
</feature>
<name>A0A108ELG5_9BURK</name>
<dbReference type="InterPro" id="IPR008635">
    <property type="entry name" value="Coiled_stalk_dom"/>
</dbReference>
<feature type="domain" description="Trimeric autotransporter adhesin YadA-like stalk" evidence="15">
    <location>
        <begin position="940"/>
        <end position="981"/>
    </location>
</feature>
<feature type="domain" description="Trimeric autotransporter adhesin YadA-like head" evidence="14">
    <location>
        <begin position="1187"/>
        <end position="1213"/>
    </location>
</feature>
<dbReference type="Pfam" id="PF05662">
    <property type="entry name" value="YadA_stalk"/>
    <property type="match status" value="8"/>
</dbReference>
<reference evidence="17 18" key="1">
    <citation type="submission" date="2015-11" db="EMBL/GenBank/DDBJ databases">
        <title>Expanding the genomic diversity of Burkholderia species for the development of highly accurate diagnostics.</title>
        <authorList>
            <person name="Sahl J."/>
            <person name="Keim P."/>
            <person name="Wagner D."/>
        </authorList>
    </citation>
    <scope>NUCLEOTIDE SEQUENCE [LARGE SCALE GENOMIC DNA]</scope>
    <source>
        <strain evidence="17 18">MSMB793WGS</strain>
    </source>
</reference>
<evidence type="ECO:0000259" key="13">
    <source>
        <dbReference type="Pfam" id="PF03895"/>
    </source>
</evidence>
<proteinExistence type="inferred from homology"/>
<keyword evidence="12" id="KW-1133">Transmembrane helix</keyword>
<dbReference type="GO" id="GO:0009986">
    <property type="term" value="C:cell surface"/>
    <property type="evidence" value="ECO:0007669"/>
    <property type="project" value="UniProtKB-SubCell"/>
</dbReference>
<dbReference type="SUPFAM" id="SSF101967">
    <property type="entry name" value="Adhesin YadA, collagen-binding domain"/>
    <property type="match status" value="3"/>
</dbReference>
<keyword evidence="10" id="KW-0998">Cell outer membrane</keyword>
<evidence type="ECO:0000313" key="18">
    <source>
        <dbReference type="Proteomes" id="UP000068016"/>
    </source>
</evidence>
<evidence type="ECO:0000259" key="14">
    <source>
        <dbReference type="Pfam" id="PF05658"/>
    </source>
</evidence>
<feature type="domain" description="Trimeric autotransporter adhesin YadA-like head" evidence="14">
    <location>
        <begin position="445"/>
        <end position="468"/>
    </location>
</feature>
<evidence type="ECO:0000256" key="7">
    <source>
        <dbReference type="ARBA" id="ARBA00022729"/>
    </source>
</evidence>
<feature type="domain" description="Trimeric autotransporter adhesin YadA-like head" evidence="14">
    <location>
        <begin position="256"/>
        <end position="278"/>
    </location>
</feature>